<keyword evidence="4" id="KW-0732">Signal</keyword>
<comment type="similarity">
    <text evidence="3">Belongs to the glycosyl hydrolase 5 (cellulase A) family.</text>
</comment>
<dbReference type="Proteomes" id="UP001597302">
    <property type="component" value="Unassembled WGS sequence"/>
</dbReference>
<dbReference type="InterPro" id="IPR001547">
    <property type="entry name" value="Glyco_hydro_5"/>
</dbReference>
<feature type="signal peptide" evidence="4">
    <location>
        <begin position="1"/>
        <end position="19"/>
    </location>
</feature>
<organism evidence="6 7">
    <name type="scientific">Paracoccus nototheniae</name>
    <dbReference type="NCBI Taxonomy" id="2489002"/>
    <lineage>
        <taxon>Bacteria</taxon>
        <taxon>Pseudomonadati</taxon>
        <taxon>Pseudomonadota</taxon>
        <taxon>Alphaproteobacteria</taxon>
        <taxon>Rhodobacterales</taxon>
        <taxon>Paracoccaceae</taxon>
        <taxon>Paracoccus</taxon>
    </lineage>
</organism>
<comment type="caution">
    <text evidence="6">The sequence shown here is derived from an EMBL/GenBank/DDBJ whole genome shotgun (WGS) entry which is preliminary data.</text>
</comment>
<dbReference type="RefSeq" id="WP_131576541.1">
    <property type="nucleotide sequence ID" value="NZ_CBCSAJ010000054.1"/>
</dbReference>
<evidence type="ECO:0000313" key="7">
    <source>
        <dbReference type="Proteomes" id="UP001597302"/>
    </source>
</evidence>
<keyword evidence="2 3" id="KW-0326">Glycosidase</keyword>
<dbReference type="PANTHER" id="PTHR12631">
    <property type="entry name" value="ALPHA-L-IDURONIDASE"/>
    <property type="match status" value="1"/>
</dbReference>
<evidence type="ECO:0000256" key="2">
    <source>
        <dbReference type="ARBA" id="ARBA00023295"/>
    </source>
</evidence>
<feature type="chain" id="PRO_5047422999" evidence="4">
    <location>
        <begin position="20"/>
        <end position="348"/>
    </location>
</feature>
<dbReference type="InterPro" id="IPR017853">
    <property type="entry name" value="GH"/>
</dbReference>
<sequence>MATPIAACAILVGAGPLLAQTSRIPDDAVGLAVGLDALRWQGSLDLHQEFADYAAMGITWLRTDLNWATVQRDGPDSFDWSEMDRIADLAAAHDISLLPVAGSTPKWAWQDPEGPSPPKDPEAFERFMQAAVSRYSARGIDTWEIWNEPNLQGPFPPQPDAKAFAVLLRAGHAGIKAADPEATVILGGLAAVRRTTLLGQPAAIAATEFLATVYDEGAGDSFDALGFHPYTGDDLPDLEAMDNSWAMMAGPIRDIMIAHGDADKKIWITEYGAPTNESHGGVSEARQAEMVTASVQLARSTDWIGPVFWYGYRDLDTDVTDRESWFGIMTMNGRAKPARQALESIILP</sequence>
<evidence type="ECO:0000259" key="5">
    <source>
        <dbReference type="Pfam" id="PF00150"/>
    </source>
</evidence>
<dbReference type="EMBL" id="JBHTOQ010000057">
    <property type="protein sequence ID" value="MFD1483461.1"/>
    <property type="molecule type" value="Genomic_DNA"/>
</dbReference>
<accession>A0ABW4E407</accession>
<evidence type="ECO:0000256" key="1">
    <source>
        <dbReference type="ARBA" id="ARBA00022801"/>
    </source>
</evidence>
<feature type="domain" description="Glycoside hydrolase family 5" evidence="5">
    <location>
        <begin position="40"/>
        <end position="299"/>
    </location>
</feature>
<dbReference type="Gene3D" id="3.20.20.80">
    <property type="entry name" value="Glycosidases"/>
    <property type="match status" value="1"/>
</dbReference>
<evidence type="ECO:0000313" key="6">
    <source>
        <dbReference type="EMBL" id="MFD1483461.1"/>
    </source>
</evidence>
<evidence type="ECO:0000256" key="4">
    <source>
        <dbReference type="SAM" id="SignalP"/>
    </source>
</evidence>
<gene>
    <name evidence="6" type="ORF">ACFQ5P_19390</name>
</gene>
<name>A0ABW4E407_9RHOB</name>
<keyword evidence="7" id="KW-1185">Reference proteome</keyword>
<dbReference type="PANTHER" id="PTHR12631:SF10">
    <property type="entry name" value="BETA-XYLOSIDASE-LIKE PROTEIN-RELATED"/>
    <property type="match status" value="1"/>
</dbReference>
<dbReference type="InterPro" id="IPR051923">
    <property type="entry name" value="Glycosyl_Hydrolase_39"/>
</dbReference>
<reference evidence="7" key="1">
    <citation type="journal article" date="2019" name="Int. J. Syst. Evol. Microbiol.">
        <title>The Global Catalogue of Microorganisms (GCM) 10K type strain sequencing project: providing services to taxonomists for standard genome sequencing and annotation.</title>
        <authorList>
            <consortium name="The Broad Institute Genomics Platform"/>
            <consortium name="The Broad Institute Genome Sequencing Center for Infectious Disease"/>
            <person name="Wu L."/>
            <person name="Ma J."/>
        </authorList>
    </citation>
    <scope>NUCLEOTIDE SEQUENCE [LARGE SCALE GENOMIC DNA]</scope>
    <source>
        <strain evidence="7">CCM 8875</strain>
    </source>
</reference>
<keyword evidence="1 3" id="KW-0378">Hydrolase</keyword>
<proteinExistence type="inferred from homology"/>
<evidence type="ECO:0000256" key="3">
    <source>
        <dbReference type="RuleBase" id="RU361153"/>
    </source>
</evidence>
<protein>
    <submittedName>
        <fullName evidence="6">Cellulase family glycosylhydrolase</fullName>
    </submittedName>
</protein>
<dbReference type="SUPFAM" id="SSF51445">
    <property type="entry name" value="(Trans)glycosidases"/>
    <property type="match status" value="1"/>
</dbReference>
<dbReference type="Pfam" id="PF00150">
    <property type="entry name" value="Cellulase"/>
    <property type="match status" value="1"/>
</dbReference>